<dbReference type="GO" id="GO:0009279">
    <property type="term" value="C:cell outer membrane"/>
    <property type="evidence" value="ECO:0007669"/>
    <property type="project" value="UniProtKB-SubCell"/>
</dbReference>
<gene>
    <name evidence="7" type="ORF">SAMN04488522_107287</name>
</gene>
<evidence type="ECO:0000313" key="8">
    <source>
        <dbReference type="Proteomes" id="UP000184287"/>
    </source>
</evidence>
<dbReference type="Gene3D" id="2.170.130.10">
    <property type="entry name" value="TonB-dependent receptor, plug domain"/>
    <property type="match status" value="1"/>
</dbReference>
<protein>
    <submittedName>
        <fullName evidence="7">Outer membrane receptor for ferrienterochelin and colicins</fullName>
    </submittedName>
</protein>
<reference evidence="8" key="1">
    <citation type="submission" date="2016-11" db="EMBL/GenBank/DDBJ databases">
        <authorList>
            <person name="Varghese N."/>
            <person name="Submissions S."/>
        </authorList>
    </citation>
    <scope>NUCLEOTIDE SEQUENCE [LARGE SCALE GENOMIC DNA]</scope>
    <source>
        <strain evidence="8">DSM 16990</strain>
    </source>
</reference>
<keyword evidence="3" id="KW-0998">Cell outer membrane</keyword>
<feature type="chain" id="PRO_5012002452" evidence="5">
    <location>
        <begin position="24"/>
        <end position="815"/>
    </location>
</feature>
<feature type="region of interest" description="Disordered" evidence="4">
    <location>
        <begin position="795"/>
        <end position="815"/>
    </location>
</feature>
<dbReference type="InterPro" id="IPR041700">
    <property type="entry name" value="OMP_b-brl_3"/>
</dbReference>
<organism evidence="7 8">
    <name type="scientific">Pedobacter caeni</name>
    <dbReference type="NCBI Taxonomy" id="288992"/>
    <lineage>
        <taxon>Bacteria</taxon>
        <taxon>Pseudomonadati</taxon>
        <taxon>Bacteroidota</taxon>
        <taxon>Sphingobacteriia</taxon>
        <taxon>Sphingobacteriales</taxon>
        <taxon>Sphingobacteriaceae</taxon>
        <taxon>Pedobacter</taxon>
    </lineage>
</organism>
<dbReference type="Proteomes" id="UP000184287">
    <property type="component" value="Unassembled WGS sequence"/>
</dbReference>
<dbReference type="SUPFAM" id="SSF49464">
    <property type="entry name" value="Carboxypeptidase regulatory domain-like"/>
    <property type="match status" value="1"/>
</dbReference>
<proteinExistence type="predicted"/>
<dbReference type="EMBL" id="FQUQ01000007">
    <property type="protein sequence ID" value="SHG79734.1"/>
    <property type="molecule type" value="Genomic_DNA"/>
</dbReference>
<dbReference type="Gene3D" id="2.40.170.20">
    <property type="entry name" value="TonB-dependent receptor, beta-barrel domain"/>
    <property type="match status" value="1"/>
</dbReference>
<dbReference type="InterPro" id="IPR036942">
    <property type="entry name" value="Beta-barrel_TonB_sf"/>
</dbReference>
<dbReference type="PANTHER" id="PTHR40980">
    <property type="entry name" value="PLUG DOMAIN-CONTAINING PROTEIN"/>
    <property type="match status" value="1"/>
</dbReference>
<sequence>MQIKTFFVTGILCAFIFFARAQAQSHRITGRLVDEKEKPVGYAGIYLLKSQDSLKVTTAMTDSLGYFQLNEVPKGSYKVRITYVGYLNYTSHLLDLGGPHQVLSLGNIKLLEDRRVLRTVEIAASRPLIEQGLDRMVMNIENSILSQGSTALELLSKAPGVTVDDKGEISLKGRPGTTVMINGKPTYLSGSQLANLLRGTSSNTVSRIEIMANPSSRYDAAGKGGIINILLKKNVKTGLNGNISANGGAGRGARLGAGGDLNYRTEKLNLFGSYNYFFQNLKGYTSVERTFFSDQSAAQIPSRISRQETVETAKLRSQNFRAGLDLFLNEKNTLGFLINGGVGKYPTLQTTGNGLYHGNGKGLLWDARTLTEGKERWEDMLYNINYLHRFDDKGHELTLDMDYVSHFSKMDQQLDTRYMDPSGAALRAPGSRRGDLPSNNDIYVAKLDYALPLGSTGKLETGWKGSYVQTENNLKYDTLKNETYLPDAGTSNHFKYKEQIQAGYVNLKQAFGKFSFQIGLRGEYTHTKGHQITTDSLVTRSYFKVFPSIFLNQELTENHKLQIGYSKRIERPSYWDLNPFRVYVDPFSYEEGNPYLHPAIVNSFEFGYSFRSKYHANLSYSRSDNVISNIVGGSGEQNMTFLKPENLATFVNYGLSITGSTNFTSWWTGTQFANLFRNEFKADDNGRQTVLKETSFRFDTQNSFKVAESWKIELNGLYRSKELSGVFTTRGYYMISAGAKKELMKGKASVNLMVNDIFKSAEYKYSANYGGIKTYSYERPDSRSVILSFSYRFGSGPSAEKVRSTGSQELKDRIK</sequence>
<dbReference type="InterPro" id="IPR008969">
    <property type="entry name" value="CarboxyPept-like_regulatory"/>
</dbReference>
<keyword evidence="8" id="KW-1185">Reference proteome</keyword>
<evidence type="ECO:0000259" key="6">
    <source>
        <dbReference type="Pfam" id="PF14905"/>
    </source>
</evidence>
<evidence type="ECO:0000313" key="7">
    <source>
        <dbReference type="EMBL" id="SHG79734.1"/>
    </source>
</evidence>
<dbReference type="AlphaFoldDB" id="A0A1M5MQR2"/>
<feature type="domain" description="Outer membrane protein beta-barrel" evidence="6">
    <location>
        <begin position="388"/>
        <end position="791"/>
    </location>
</feature>
<evidence type="ECO:0000256" key="4">
    <source>
        <dbReference type="SAM" id="MobiDB-lite"/>
    </source>
</evidence>
<dbReference type="Pfam" id="PF13620">
    <property type="entry name" value="CarboxypepD_reg"/>
    <property type="match status" value="1"/>
</dbReference>
<evidence type="ECO:0000256" key="2">
    <source>
        <dbReference type="ARBA" id="ARBA00023136"/>
    </source>
</evidence>
<dbReference type="OrthoDB" id="606851at2"/>
<dbReference type="Gene3D" id="2.60.40.1120">
    <property type="entry name" value="Carboxypeptidase-like, regulatory domain"/>
    <property type="match status" value="1"/>
</dbReference>
<feature type="signal peptide" evidence="5">
    <location>
        <begin position="1"/>
        <end position="23"/>
    </location>
</feature>
<keyword evidence="5" id="KW-0732">Signal</keyword>
<name>A0A1M5MQR2_9SPHI</name>
<evidence type="ECO:0000256" key="5">
    <source>
        <dbReference type="SAM" id="SignalP"/>
    </source>
</evidence>
<keyword evidence="2" id="KW-0472">Membrane</keyword>
<dbReference type="STRING" id="288992.SAMN04488522_107287"/>
<dbReference type="PANTHER" id="PTHR40980:SF4">
    <property type="entry name" value="TONB-DEPENDENT RECEPTOR-LIKE BETA-BARREL DOMAIN-CONTAINING PROTEIN"/>
    <property type="match status" value="1"/>
</dbReference>
<keyword evidence="7" id="KW-0675">Receptor</keyword>
<dbReference type="SUPFAM" id="SSF56935">
    <property type="entry name" value="Porins"/>
    <property type="match status" value="1"/>
</dbReference>
<evidence type="ECO:0000256" key="1">
    <source>
        <dbReference type="ARBA" id="ARBA00004442"/>
    </source>
</evidence>
<dbReference type="RefSeq" id="WP_073237512.1">
    <property type="nucleotide sequence ID" value="NZ_FQUQ01000007.1"/>
</dbReference>
<evidence type="ECO:0000256" key="3">
    <source>
        <dbReference type="ARBA" id="ARBA00023237"/>
    </source>
</evidence>
<dbReference type="Pfam" id="PF14905">
    <property type="entry name" value="OMP_b-brl_3"/>
    <property type="match status" value="1"/>
</dbReference>
<accession>A0A1M5MQR2</accession>
<comment type="subcellular location">
    <subcellularLocation>
        <location evidence="1">Cell outer membrane</location>
    </subcellularLocation>
</comment>
<dbReference type="InterPro" id="IPR037066">
    <property type="entry name" value="Plug_dom_sf"/>
</dbReference>